<comment type="subunit">
    <text evidence="7">Monomer.</text>
</comment>
<evidence type="ECO:0000256" key="7">
    <source>
        <dbReference type="HAMAP-Rule" id="MF_00210"/>
    </source>
</evidence>
<dbReference type="NCBIfam" id="TIGR01356">
    <property type="entry name" value="aroA"/>
    <property type="match status" value="1"/>
</dbReference>
<keyword evidence="3 7" id="KW-0028">Amino-acid biosynthesis</keyword>
<name>A0ABP6NML1_9ACTN</name>
<feature type="binding site" evidence="7">
    <location>
        <position position="346"/>
    </location>
    <ligand>
        <name>3-phosphoshikimate</name>
        <dbReference type="ChEBI" id="CHEBI:145989"/>
    </ligand>
</feature>
<feature type="binding site" evidence="7">
    <location>
        <position position="36"/>
    </location>
    <ligand>
        <name>3-phosphoshikimate</name>
        <dbReference type="ChEBI" id="CHEBI:145989"/>
    </ligand>
</feature>
<keyword evidence="4 7" id="KW-0808">Transferase</keyword>
<dbReference type="EMBL" id="BAAAVV010000001">
    <property type="protein sequence ID" value="GAA3153270.1"/>
    <property type="molecule type" value="Genomic_DNA"/>
</dbReference>
<feature type="binding site" evidence="7">
    <location>
        <position position="177"/>
    </location>
    <ligand>
        <name>3-phosphoshikimate</name>
        <dbReference type="ChEBI" id="CHEBI:145989"/>
    </ligand>
</feature>
<feature type="binding site" evidence="7">
    <location>
        <position position="103"/>
    </location>
    <ligand>
        <name>phosphoenolpyruvate</name>
        <dbReference type="ChEBI" id="CHEBI:58702"/>
    </ligand>
</feature>
<evidence type="ECO:0000313" key="9">
    <source>
        <dbReference type="EMBL" id="GAA3153270.1"/>
    </source>
</evidence>
<dbReference type="PANTHER" id="PTHR21090">
    <property type="entry name" value="AROM/DEHYDROQUINATE SYNTHASE"/>
    <property type="match status" value="1"/>
</dbReference>
<feature type="binding site" evidence="7">
    <location>
        <position position="391"/>
    </location>
    <ligand>
        <name>phosphoenolpyruvate</name>
        <dbReference type="ChEBI" id="CHEBI:58702"/>
    </ligand>
</feature>
<protein>
    <recommendedName>
        <fullName evidence="7">3-phosphoshikimate 1-carboxyvinyltransferase</fullName>
        <ecNumber evidence="7">2.5.1.19</ecNumber>
    </recommendedName>
    <alternativeName>
        <fullName evidence="7">5-enolpyruvylshikimate-3-phosphate synthase</fullName>
        <shortName evidence="7">EPSP synthase</shortName>
        <shortName evidence="7">EPSPS</shortName>
    </alternativeName>
</protein>
<evidence type="ECO:0000313" key="10">
    <source>
        <dbReference type="Proteomes" id="UP001499924"/>
    </source>
</evidence>
<gene>
    <name evidence="7 9" type="primary">aroA</name>
    <name evidence="9" type="ORF">GCM10010531_00070</name>
</gene>
<feature type="binding site" evidence="7">
    <location>
        <position position="350"/>
    </location>
    <ligand>
        <name>phosphoenolpyruvate</name>
        <dbReference type="ChEBI" id="CHEBI:58702"/>
    </ligand>
</feature>
<evidence type="ECO:0000256" key="3">
    <source>
        <dbReference type="ARBA" id="ARBA00022605"/>
    </source>
</evidence>
<feature type="binding site" evidence="7">
    <location>
        <position position="205"/>
    </location>
    <ligand>
        <name>3-phosphoshikimate</name>
        <dbReference type="ChEBI" id="CHEBI:145989"/>
    </ligand>
</feature>
<feature type="active site" description="Proton acceptor" evidence="7">
    <location>
        <position position="319"/>
    </location>
</feature>
<feature type="domain" description="Enolpyruvate transferase" evidence="8">
    <location>
        <begin position="22"/>
        <end position="424"/>
    </location>
</feature>
<dbReference type="InterPro" id="IPR036968">
    <property type="entry name" value="Enolpyruvate_Tfrase_sf"/>
</dbReference>
<dbReference type="Gene3D" id="3.65.10.10">
    <property type="entry name" value="Enolpyruvate transferase domain"/>
    <property type="match status" value="2"/>
</dbReference>
<feature type="binding site" evidence="7">
    <location>
        <position position="35"/>
    </location>
    <ligand>
        <name>3-phosphoshikimate</name>
        <dbReference type="ChEBI" id="CHEBI:145989"/>
    </ligand>
</feature>
<keyword evidence="5 7" id="KW-0057">Aromatic amino acid biosynthesis</keyword>
<sequence length="437" mass="45105">MRFVGPGRILPVTEVWTTPHRSAPVDAVVSLPGSKSITARALILAALSDGPSRIVRPLRARDTDLMAGGLRALGVGITEDGADWVVNPGRLRGPAEVDAGLAGTVLRFLPPVAALADGPVRVDGDPRLRDRPNAGLLAGLRALGVEIDDGGRGRAPFTVHGTGRVRGGAVEVDASESSQVVSGLLLAAARFDEGIDLAVAGDLPSMPHVEMTVATLREHGVEVTATERGWRVAPGPIAARDVVIEPDLSNAAPFLAAALVTGGRVTVRDWPEVTTQPGAQLDKLFTQMGAHVARTAEGLQVTGPETIRPLVADLGEVGELTPVLAALCALADGTSRLTGIAHLRGHETDRLQALDEVLTAVGATVTQLPDGLVVEPGPHRAAQVDSYADHRMVHAAAVLGLAVEGVTVTDPGAVSKTLPDFCERWADLVGATAGVGS</sequence>
<evidence type="ECO:0000256" key="1">
    <source>
        <dbReference type="ARBA" id="ARBA00004811"/>
    </source>
</evidence>
<comment type="subcellular location">
    <subcellularLocation>
        <location evidence="7">Cytoplasm</location>
    </subcellularLocation>
</comment>
<comment type="catalytic activity">
    <reaction evidence="6">
        <text>3-phosphoshikimate + phosphoenolpyruvate = 5-O-(1-carboxyvinyl)-3-phosphoshikimate + phosphate</text>
        <dbReference type="Rhea" id="RHEA:21256"/>
        <dbReference type="ChEBI" id="CHEBI:43474"/>
        <dbReference type="ChEBI" id="CHEBI:57701"/>
        <dbReference type="ChEBI" id="CHEBI:58702"/>
        <dbReference type="ChEBI" id="CHEBI:145989"/>
        <dbReference type="EC" id="2.5.1.19"/>
    </reaction>
    <physiologicalReaction direction="left-to-right" evidence="6">
        <dbReference type="Rhea" id="RHEA:21257"/>
    </physiologicalReaction>
</comment>
<comment type="caution">
    <text evidence="7">Lacks conserved residue(s) required for the propagation of feature annotation.</text>
</comment>
<organism evidence="9 10">
    <name type="scientific">Blastococcus jejuensis</name>
    <dbReference type="NCBI Taxonomy" id="351224"/>
    <lineage>
        <taxon>Bacteria</taxon>
        <taxon>Bacillati</taxon>
        <taxon>Actinomycetota</taxon>
        <taxon>Actinomycetes</taxon>
        <taxon>Geodermatophilales</taxon>
        <taxon>Geodermatophilaceae</taxon>
        <taxon>Blastococcus</taxon>
    </lineage>
</organism>
<feature type="binding site" evidence="7">
    <location>
        <position position="178"/>
    </location>
    <ligand>
        <name>3-phosphoshikimate</name>
        <dbReference type="ChEBI" id="CHEBI:145989"/>
    </ligand>
</feature>
<comment type="function">
    <text evidence="7">Catalyzes the transfer of the enolpyruvyl moiety of phosphoenolpyruvate (PEP) to the 5-hydroxyl of shikimate-3-phosphate (S3P) to produce enolpyruvyl shikimate-3-phosphate and inorganic phosphate.</text>
</comment>
<evidence type="ECO:0000259" key="8">
    <source>
        <dbReference type="Pfam" id="PF00275"/>
    </source>
</evidence>
<keyword evidence="10" id="KW-1185">Reference proteome</keyword>
<dbReference type="CDD" id="cd01556">
    <property type="entry name" value="EPSP_synthase"/>
    <property type="match status" value="1"/>
</dbReference>
<dbReference type="PANTHER" id="PTHR21090:SF5">
    <property type="entry name" value="PENTAFUNCTIONAL AROM POLYPEPTIDE"/>
    <property type="match status" value="1"/>
</dbReference>
<dbReference type="PIRSF" id="PIRSF000505">
    <property type="entry name" value="EPSPS"/>
    <property type="match status" value="1"/>
</dbReference>
<dbReference type="HAMAP" id="MF_00210">
    <property type="entry name" value="EPSP_synth"/>
    <property type="match status" value="1"/>
</dbReference>
<evidence type="ECO:0000256" key="6">
    <source>
        <dbReference type="ARBA" id="ARBA00044633"/>
    </source>
</evidence>
<evidence type="ECO:0000256" key="5">
    <source>
        <dbReference type="ARBA" id="ARBA00023141"/>
    </source>
</evidence>
<dbReference type="InterPro" id="IPR006264">
    <property type="entry name" value="EPSP_synthase"/>
</dbReference>
<dbReference type="Proteomes" id="UP001499924">
    <property type="component" value="Unassembled WGS sequence"/>
</dbReference>
<reference evidence="10" key="1">
    <citation type="journal article" date="2019" name="Int. J. Syst. Evol. Microbiol.">
        <title>The Global Catalogue of Microorganisms (GCM) 10K type strain sequencing project: providing services to taxonomists for standard genome sequencing and annotation.</title>
        <authorList>
            <consortium name="The Broad Institute Genomics Platform"/>
            <consortium name="The Broad Institute Genome Sequencing Center for Infectious Disease"/>
            <person name="Wu L."/>
            <person name="Ma J."/>
        </authorList>
    </citation>
    <scope>NUCLEOTIDE SEQUENCE [LARGE SCALE GENOMIC DNA]</scope>
    <source>
        <strain evidence="10">JCM 15614</strain>
    </source>
</reference>
<comment type="caution">
    <text evidence="9">The sequence shown here is derived from an EMBL/GenBank/DDBJ whole genome shotgun (WGS) entry which is preliminary data.</text>
</comment>
<feature type="binding site" evidence="7">
    <location>
        <position position="319"/>
    </location>
    <ligand>
        <name>3-phosphoshikimate</name>
        <dbReference type="ChEBI" id="CHEBI:145989"/>
    </ligand>
</feature>
<feature type="binding site" evidence="7">
    <location>
        <position position="179"/>
    </location>
    <ligand>
        <name>3-phosphoshikimate</name>
        <dbReference type="ChEBI" id="CHEBI:145989"/>
    </ligand>
</feature>
<feature type="binding site" evidence="7">
    <location>
        <position position="179"/>
    </location>
    <ligand>
        <name>phosphoenolpyruvate</name>
        <dbReference type="ChEBI" id="CHEBI:58702"/>
    </ligand>
</feature>
<dbReference type="PROSITE" id="PS00104">
    <property type="entry name" value="EPSP_SYNTHASE_1"/>
    <property type="match status" value="1"/>
</dbReference>
<dbReference type="InterPro" id="IPR023193">
    <property type="entry name" value="EPSP_synthase_CS"/>
</dbReference>
<evidence type="ECO:0000256" key="2">
    <source>
        <dbReference type="ARBA" id="ARBA00009948"/>
    </source>
</evidence>
<comment type="pathway">
    <text evidence="1 7">Metabolic intermediate biosynthesis; chorismate biosynthesis; chorismate from D-erythrose 4-phosphate and phosphoenolpyruvate: step 6/7.</text>
</comment>
<dbReference type="SUPFAM" id="SSF55205">
    <property type="entry name" value="EPT/RTPC-like"/>
    <property type="match status" value="1"/>
</dbReference>
<dbReference type="InterPro" id="IPR013792">
    <property type="entry name" value="RNA3'P_cycl/enolpyr_Trfase_a/b"/>
</dbReference>
<feature type="binding site" evidence="7">
    <location>
        <position position="40"/>
    </location>
    <ligand>
        <name>3-phosphoshikimate</name>
        <dbReference type="ChEBI" id="CHEBI:145989"/>
    </ligand>
</feature>
<dbReference type="PROSITE" id="PS00885">
    <property type="entry name" value="EPSP_SYNTHASE_2"/>
    <property type="match status" value="1"/>
</dbReference>
<dbReference type="InterPro" id="IPR001986">
    <property type="entry name" value="Enolpyruvate_Tfrase_dom"/>
</dbReference>
<feature type="binding site" evidence="7">
    <location>
        <position position="131"/>
    </location>
    <ligand>
        <name>phosphoenolpyruvate</name>
        <dbReference type="ChEBI" id="CHEBI:58702"/>
    </ligand>
</feature>
<proteinExistence type="inferred from homology"/>
<feature type="binding site" evidence="7">
    <location>
        <position position="35"/>
    </location>
    <ligand>
        <name>phosphoenolpyruvate</name>
        <dbReference type="ChEBI" id="CHEBI:58702"/>
    </ligand>
</feature>
<keyword evidence="7" id="KW-0963">Cytoplasm</keyword>
<evidence type="ECO:0000256" key="4">
    <source>
        <dbReference type="ARBA" id="ARBA00022679"/>
    </source>
</evidence>
<feature type="binding site" evidence="7">
    <location>
        <position position="416"/>
    </location>
    <ligand>
        <name>phosphoenolpyruvate</name>
        <dbReference type="ChEBI" id="CHEBI:58702"/>
    </ligand>
</feature>
<accession>A0ABP6NML1</accession>
<dbReference type="Pfam" id="PF00275">
    <property type="entry name" value="EPSP_synthase"/>
    <property type="match status" value="1"/>
</dbReference>
<comment type="similarity">
    <text evidence="2 7">Belongs to the EPSP synthase family.</text>
</comment>
<dbReference type="EC" id="2.5.1.19" evidence="7"/>